<dbReference type="InterPro" id="IPR013087">
    <property type="entry name" value="Znf_C2H2_type"/>
</dbReference>
<feature type="compositionally biased region" description="Pro residues" evidence="2">
    <location>
        <begin position="431"/>
        <end position="440"/>
    </location>
</feature>
<name>A0A553PTS8_TIGCA</name>
<feature type="compositionally biased region" description="Polar residues" evidence="2">
    <location>
        <begin position="169"/>
        <end position="191"/>
    </location>
</feature>
<feature type="region of interest" description="Disordered" evidence="2">
    <location>
        <begin position="409"/>
        <end position="444"/>
    </location>
</feature>
<feature type="domain" description="C2H2-type" evidence="3">
    <location>
        <begin position="507"/>
        <end position="535"/>
    </location>
</feature>
<reference evidence="4 5" key="1">
    <citation type="journal article" date="2018" name="Nat. Ecol. Evol.">
        <title>Genomic signatures of mitonuclear coevolution across populations of Tigriopus californicus.</title>
        <authorList>
            <person name="Barreto F.S."/>
            <person name="Watson E.T."/>
            <person name="Lima T.G."/>
            <person name="Willett C.S."/>
            <person name="Edmands S."/>
            <person name="Li W."/>
            <person name="Burton R.S."/>
        </authorList>
    </citation>
    <scope>NUCLEOTIDE SEQUENCE [LARGE SCALE GENOMIC DNA]</scope>
    <source>
        <strain evidence="4 5">San Diego</strain>
    </source>
</reference>
<evidence type="ECO:0000256" key="1">
    <source>
        <dbReference type="PROSITE-ProRule" id="PRU00042"/>
    </source>
</evidence>
<dbReference type="EMBL" id="VCGU01000001">
    <property type="protein sequence ID" value="TRY81088.1"/>
    <property type="molecule type" value="Genomic_DNA"/>
</dbReference>
<comment type="caution">
    <text evidence="4">The sequence shown here is derived from an EMBL/GenBank/DDBJ whole genome shotgun (WGS) entry which is preliminary data.</text>
</comment>
<dbReference type="SMART" id="SM00355">
    <property type="entry name" value="ZnF_C2H2"/>
    <property type="match status" value="4"/>
</dbReference>
<keyword evidence="1" id="KW-0862">Zinc</keyword>
<protein>
    <recommendedName>
        <fullName evidence="3">C2H2-type domain-containing protein</fullName>
    </recommendedName>
</protein>
<evidence type="ECO:0000313" key="4">
    <source>
        <dbReference type="EMBL" id="TRY81088.1"/>
    </source>
</evidence>
<dbReference type="PROSITE" id="PS50157">
    <property type="entry name" value="ZINC_FINGER_C2H2_2"/>
    <property type="match status" value="1"/>
</dbReference>
<evidence type="ECO:0000313" key="5">
    <source>
        <dbReference type="Proteomes" id="UP000318571"/>
    </source>
</evidence>
<dbReference type="AlphaFoldDB" id="A0A553PTS8"/>
<keyword evidence="1" id="KW-0479">Metal-binding</keyword>
<accession>A0A553PTS8</accession>
<organism evidence="4 5">
    <name type="scientific">Tigriopus californicus</name>
    <name type="common">Marine copepod</name>
    <dbReference type="NCBI Taxonomy" id="6832"/>
    <lineage>
        <taxon>Eukaryota</taxon>
        <taxon>Metazoa</taxon>
        <taxon>Ecdysozoa</taxon>
        <taxon>Arthropoda</taxon>
        <taxon>Crustacea</taxon>
        <taxon>Multicrustacea</taxon>
        <taxon>Hexanauplia</taxon>
        <taxon>Copepoda</taxon>
        <taxon>Harpacticoida</taxon>
        <taxon>Harpacticidae</taxon>
        <taxon>Tigriopus</taxon>
    </lineage>
</organism>
<dbReference type="Gene3D" id="3.30.160.60">
    <property type="entry name" value="Classic Zinc Finger"/>
    <property type="match status" value="1"/>
</dbReference>
<proteinExistence type="predicted"/>
<evidence type="ECO:0000259" key="3">
    <source>
        <dbReference type="PROSITE" id="PS50157"/>
    </source>
</evidence>
<dbReference type="PROSITE" id="PS00028">
    <property type="entry name" value="ZINC_FINGER_C2H2_1"/>
    <property type="match status" value="1"/>
</dbReference>
<keyword evidence="1" id="KW-0863">Zinc-finger</keyword>
<feature type="compositionally biased region" description="Pro residues" evidence="2">
    <location>
        <begin position="197"/>
        <end position="214"/>
    </location>
</feature>
<sequence length="579" mass="62983">MLVSQAEGKGGVAADLETMVTAVMEARASLLTQSTPVSVEEAGLDENLGLGSGEHEEFHMEMPQMELRGDPMVGILKLDPHHSDVIQEETITLGHVGGKDPEVGGLSDDTREINFSDISYVTMDDNGDTVIIVNTDQVLSSDPSGPISVDGYTLSSEHLLGNHIMTSGPPASTHSTPTPKVSRASPLSSLVLSQNPPQLPNVPLPQLPPSPPLPHTEAGGRADYTKLRPGDKIFTCVVTDCPYFCHWQGDMIVHLISAHSAQVPVDRIVPVILDGVEHGEGKCSYCVQVCFSVTTIVYGQGQDKRTYRQCKLCGFASTGGIFNHIPQCHQPNVIISEPMPVLPSFPTAPLPSQQQPVTVAVPTPPINMPVTRSLSPLNFPRKIMEVTTVNNRPTYKLPFIDLVSSVKSGRLETPSERNKRKRRKTPYTLKPHPPAPPPPGVGNAPLAQLRTTMGGITKVLPTVLARASQSSSVAPPQEPSADSEEDTSNVLKKPPNLHITRQTVANFVCRTCGKVQKDNQALIQHMSIDHRHDKKFKCSKCTFQTDSVMAWNNHYLDCTIQPDYKLERILKGENGDYSD</sequence>
<feature type="region of interest" description="Disordered" evidence="2">
    <location>
        <begin position="467"/>
        <end position="493"/>
    </location>
</feature>
<feature type="region of interest" description="Disordered" evidence="2">
    <location>
        <begin position="161"/>
        <end position="224"/>
    </location>
</feature>
<evidence type="ECO:0000256" key="2">
    <source>
        <dbReference type="SAM" id="MobiDB-lite"/>
    </source>
</evidence>
<dbReference type="Proteomes" id="UP000318571">
    <property type="component" value="Chromosome 12"/>
</dbReference>
<dbReference type="GO" id="GO:0008270">
    <property type="term" value="F:zinc ion binding"/>
    <property type="evidence" value="ECO:0007669"/>
    <property type="project" value="UniProtKB-KW"/>
</dbReference>
<gene>
    <name evidence="4" type="ORF">TCAL_14479</name>
</gene>
<keyword evidence="5" id="KW-1185">Reference proteome</keyword>